<dbReference type="AlphaFoldDB" id="A0A068NL49"/>
<evidence type="ECO:0000256" key="3">
    <source>
        <dbReference type="ARBA" id="ARBA00004819"/>
    </source>
</evidence>
<dbReference type="UniPathway" id="UPA00251">
    <property type="reaction ID" value="UER00317"/>
</dbReference>
<feature type="modified residue" description="N6-(pyridoxal phosphate)lysine" evidence="8">
    <location>
        <position position="252"/>
    </location>
</feature>
<dbReference type="NCBIfam" id="NF000818">
    <property type="entry name" value="PRK00062.1"/>
    <property type="match status" value="1"/>
</dbReference>
<dbReference type="InterPro" id="IPR015424">
    <property type="entry name" value="PyrdxlP-dep_Trfase"/>
</dbReference>
<dbReference type="GO" id="GO:0042286">
    <property type="term" value="F:glutamate-1-semialdehyde 2,1-aminomutase activity"/>
    <property type="evidence" value="ECO:0007669"/>
    <property type="project" value="UniProtKB-UniRule"/>
</dbReference>
<evidence type="ECO:0000256" key="8">
    <source>
        <dbReference type="HAMAP-Rule" id="MF_00375"/>
    </source>
</evidence>
<dbReference type="GO" id="GO:0030170">
    <property type="term" value="F:pyridoxal phosphate binding"/>
    <property type="evidence" value="ECO:0007669"/>
    <property type="project" value="InterPro"/>
</dbReference>
<dbReference type="PROSITE" id="PS00600">
    <property type="entry name" value="AA_TRANSFER_CLASS_3"/>
    <property type="match status" value="1"/>
</dbReference>
<reference evidence="9 10" key="1">
    <citation type="journal article" date="2014" name="PLoS ONE">
        <title>The first complete genome sequence of the class fimbriimonadia in the phylum armatimonadetes.</title>
        <authorList>
            <person name="Hu Z.Y."/>
            <person name="Wang Y.Z."/>
            <person name="Im W.T."/>
            <person name="Wang S.Y."/>
            <person name="Zhao G.P."/>
            <person name="Zheng H.J."/>
            <person name="Quan Z.X."/>
        </authorList>
    </citation>
    <scope>NUCLEOTIDE SEQUENCE [LARGE SCALE GENOMIC DNA]</scope>
    <source>
        <strain evidence="9">Gsoil 348</strain>
    </source>
</reference>
<keyword evidence="7 8" id="KW-0627">Porphyrin biosynthesis</keyword>
<evidence type="ECO:0000313" key="9">
    <source>
        <dbReference type="EMBL" id="AIE84308.1"/>
    </source>
</evidence>
<sequence>MMPGGVNSPVRAFKGVGGTPVYFARAKGSRLTDADGKDYIDYMSSWGAIILGHAHPAITEAVTRAAENGTSFGAPHEGEVRLAREVLDRKRKIERVRFVNSGTEAALAVVRLVRAATGRNKVIKFEGNYHGAIDPLLAKAGSGVATFGLPDSAGVPESTTANTLPARYNDLDHVRQIFEANAGEVAAVMVEPVAGNMGLVPPAADFLPGLRSLCDRYDALLVLDEVMTGFRVARGGASERFAVSPDLIMMGKVIGGGLPVGAYGGRRDLMEMIAPLGPVYQAGTLSGNPLAMAAGYAALSELTDDAYVSLEATGERLQRGLILACEAARVPAQIQRVGSMISVFFTEMPVRDFADAQTTDRALFGKLFHGLLSRGVYLPPSALESWFLTTAHTDADIDLTVEAFEEALREAAV</sequence>
<comment type="similarity">
    <text evidence="4 8">Belongs to the class-III pyridoxal-phosphate-dependent aminotransferase family. HemL subfamily.</text>
</comment>
<keyword evidence="8" id="KW-0963">Cytoplasm</keyword>
<dbReference type="HOGENOM" id="CLU_016922_1_5_0"/>
<keyword evidence="10" id="KW-1185">Reference proteome</keyword>
<protein>
    <recommendedName>
        <fullName evidence="8">Glutamate-1-semialdehyde 2,1-aminomutase</fullName>
        <shortName evidence="8">GSA</shortName>
        <ecNumber evidence="8">5.4.3.8</ecNumber>
    </recommendedName>
    <alternativeName>
        <fullName evidence="8">Glutamate-1-semialdehyde aminotransferase</fullName>
        <shortName evidence="8">GSA-AT</shortName>
    </alternativeName>
</protein>
<dbReference type="GO" id="GO:0005737">
    <property type="term" value="C:cytoplasm"/>
    <property type="evidence" value="ECO:0007669"/>
    <property type="project" value="UniProtKB-SubCell"/>
</dbReference>
<dbReference type="EC" id="5.4.3.8" evidence="8"/>
<dbReference type="eggNOG" id="COG0001">
    <property type="taxonomic scope" value="Bacteria"/>
</dbReference>
<dbReference type="SUPFAM" id="SSF53383">
    <property type="entry name" value="PLP-dependent transferases"/>
    <property type="match status" value="1"/>
</dbReference>
<dbReference type="Gene3D" id="3.40.640.10">
    <property type="entry name" value="Type I PLP-dependent aspartate aminotransferase-like (Major domain)"/>
    <property type="match status" value="1"/>
</dbReference>
<dbReference type="InterPro" id="IPR004639">
    <property type="entry name" value="4pyrrol_synth_GluAld_NH2Trfase"/>
</dbReference>
<evidence type="ECO:0000256" key="2">
    <source>
        <dbReference type="ARBA" id="ARBA00001933"/>
    </source>
</evidence>
<dbReference type="EMBL" id="CP007139">
    <property type="protein sequence ID" value="AIE84308.1"/>
    <property type="molecule type" value="Genomic_DNA"/>
</dbReference>
<dbReference type="HAMAP" id="MF_00375">
    <property type="entry name" value="HemL_aminotrans_3"/>
    <property type="match status" value="1"/>
</dbReference>
<dbReference type="Gene3D" id="3.90.1150.10">
    <property type="entry name" value="Aspartate Aminotransferase, domain 1"/>
    <property type="match status" value="1"/>
</dbReference>
<dbReference type="CDD" id="cd00610">
    <property type="entry name" value="OAT_like"/>
    <property type="match status" value="1"/>
</dbReference>
<evidence type="ECO:0000313" key="10">
    <source>
        <dbReference type="Proteomes" id="UP000027982"/>
    </source>
</evidence>
<name>A0A068NL49_FIMGI</name>
<comment type="subunit">
    <text evidence="8">Homodimer.</text>
</comment>
<dbReference type="InterPro" id="IPR015421">
    <property type="entry name" value="PyrdxlP-dep_Trfase_major"/>
</dbReference>
<dbReference type="STRING" id="661478.OP10G_0940"/>
<accession>A0A068NL49</accession>
<evidence type="ECO:0000256" key="4">
    <source>
        <dbReference type="ARBA" id="ARBA00008981"/>
    </source>
</evidence>
<evidence type="ECO:0000256" key="6">
    <source>
        <dbReference type="ARBA" id="ARBA00023235"/>
    </source>
</evidence>
<dbReference type="InterPro" id="IPR005814">
    <property type="entry name" value="Aminotrans_3"/>
</dbReference>
<dbReference type="PANTHER" id="PTHR43713">
    <property type="entry name" value="GLUTAMATE-1-SEMIALDEHYDE 2,1-AMINOMUTASE"/>
    <property type="match status" value="1"/>
</dbReference>
<evidence type="ECO:0000256" key="7">
    <source>
        <dbReference type="ARBA" id="ARBA00023244"/>
    </source>
</evidence>
<comment type="catalytic activity">
    <reaction evidence="1 8">
        <text>(S)-4-amino-5-oxopentanoate = 5-aminolevulinate</text>
        <dbReference type="Rhea" id="RHEA:14265"/>
        <dbReference type="ChEBI" id="CHEBI:57501"/>
        <dbReference type="ChEBI" id="CHEBI:356416"/>
        <dbReference type="EC" id="5.4.3.8"/>
    </reaction>
</comment>
<dbReference type="Pfam" id="PF00202">
    <property type="entry name" value="Aminotran_3"/>
    <property type="match status" value="1"/>
</dbReference>
<dbReference type="FunFam" id="3.40.640.10:FF:000021">
    <property type="entry name" value="Glutamate-1-semialdehyde 2,1-aminomutase"/>
    <property type="match status" value="1"/>
</dbReference>
<dbReference type="GO" id="GO:0006782">
    <property type="term" value="P:protoporphyrinogen IX biosynthetic process"/>
    <property type="evidence" value="ECO:0007669"/>
    <property type="project" value="UniProtKB-UniRule"/>
</dbReference>
<proteinExistence type="inferred from homology"/>
<comment type="subcellular location">
    <subcellularLocation>
        <location evidence="8">Cytoplasm</location>
    </subcellularLocation>
</comment>
<organism evidence="9 10">
    <name type="scientific">Fimbriimonas ginsengisoli Gsoil 348</name>
    <dbReference type="NCBI Taxonomy" id="661478"/>
    <lineage>
        <taxon>Bacteria</taxon>
        <taxon>Bacillati</taxon>
        <taxon>Armatimonadota</taxon>
        <taxon>Fimbriimonadia</taxon>
        <taxon>Fimbriimonadales</taxon>
        <taxon>Fimbriimonadaceae</taxon>
        <taxon>Fimbriimonas</taxon>
    </lineage>
</organism>
<dbReference type="GO" id="GO:0008483">
    <property type="term" value="F:transaminase activity"/>
    <property type="evidence" value="ECO:0007669"/>
    <property type="project" value="InterPro"/>
</dbReference>
<comment type="cofactor">
    <cofactor evidence="2 8">
        <name>pyridoxal 5'-phosphate</name>
        <dbReference type="ChEBI" id="CHEBI:597326"/>
    </cofactor>
</comment>
<dbReference type="PANTHER" id="PTHR43713:SF3">
    <property type="entry name" value="GLUTAMATE-1-SEMIALDEHYDE 2,1-AMINOMUTASE 1, CHLOROPLASTIC-RELATED"/>
    <property type="match status" value="1"/>
</dbReference>
<gene>
    <name evidence="8" type="primary">hemL</name>
    <name evidence="9" type="ORF">OP10G_0940</name>
</gene>
<dbReference type="InterPro" id="IPR015422">
    <property type="entry name" value="PyrdxlP-dep_Trfase_small"/>
</dbReference>
<dbReference type="KEGG" id="fgi:OP10G_0940"/>
<dbReference type="Proteomes" id="UP000027982">
    <property type="component" value="Chromosome"/>
</dbReference>
<comment type="pathway">
    <text evidence="3">Porphyrin-containing compound metabolism; protoporphyrin-IX biosynthesis; 5-aminolevulinate from L-glutamyl-tRNA(Glu): step 2/2.</text>
</comment>
<evidence type="ECO:0000256" key="5">
    <source>
        <dbReference type="ARBA" id="ARBA00022898"/>
    </source>
</evidence>
<keyword evidence="5 8" id="KW-0663">Pyridoxal phosphate</keyword>
<keyword evidence="6 8" id="KW-0413">Isomerase</keyword>
<dbReference type="NCBIfam" id="TIGR00713">
    <property type="entry name" value="hemL"/>
    <property type="match status" value="1"/>
</dbReference>
<dbReference type="InterPro" id="IPR049704">
    <property type="entry name" value="Aminotrans_3_PPA_site"/>
</dbReference>
<evidence type="ECO:0000256" key="1">
    <source>
        <dbReference type="ARBA" id="ARBA00001579"/>
    </source>
</evidence>